<dbReference type="EMBL" id="JAPWIE010000005">
    <property type="protein sequence ID" value="MCZ4552157.1"/>
    <property type="molecule type" value="Genomic_DNA"/>
</dbReference>
<protein>
    <submittedName>
        <fullName evidence="1">Uncharacterized protein</fullName>
    </submittedName>
</protein>
<evidence type="ECO:0000313" key="2">
    <source>
        <dbReference type="Proteomes" id="UP001067235"/>
    </source>
</evidence>
<dbReference type="RefSeq" id="WP_301572925.1">
    <property type="nucleotide sequence ID" value="NZ_JAPWIE010000005.1"/>
</dbReference>
<accession>A0ABT4N2L0</accession>
<keyword evidence="2" id="KW-1185">Reference proteome</keyword>
<sequence length="53" mass="5789">MSPSQVDTSAATSRGRSGWLGHVIDVEVDQYADFDSTYVLSVLPVAFIVDEAW</sequence>
<gene>
    <name evidence="1" type="ORF">O4213_19345</name>
</gene>
<organism evidence="1 2">
    <name type="scientific">Gordonia rubripertincta</name>
    <name type="common">Rhodococcus corallinus</name>
    <dbReference type="NCBI Taxonomy" id="36822"/>
    <lineage>
        <taxon>Bacteria</taxon>
        <taxon>Bacillati</taxon>
        <taxon>Actinomycetota</taxon>
        <taxon>Actinomycetes</taxon>
        <taxon>Mycobacteriales</taxon>
        <taxon>Gordoniaceae</taxon>
        <taxon>Gordonia</taxon>
    </lineage>
</organism>
<reference evidence="1" key="1">
    <citation type="submission" date="2022-12" db="EMBL/GenBank/DDBJ databases">
        <authorList>
            <person name="Krivoruchko A.V."/>
            <person name="Elkin A."/>
        </authorList>
    </citation>
    <scope>NUCLEOTIDE SEQUENCE</scope>
    <source>
        <strain evidence="1">IEGM 1388</strain>
    </source>
</reference>
<proteinExistence type="predicted"/>
<comment type="caution">
    <text evidence="1">The sequence shown here is derived from an EMBL/GenBank/DDBJ whole genome shotgun (WGS) entry which is preliminary data.</text>
</comment>
<evidence type="ECO:0000313" key="1">
    <source>
        <dbReference type="EMBL" id="MCZ4552157.1"/>
    </source>
</evidence>
<name>A0ABT4N2L0_GORRU</name>
<dbReference type="Proteomes" id="UP001067235">
    <property type="component" value="Unassembled WGS sequence"/>
</dbReference>